<accession>A0A150X442</accession>
<dbReference type="InterPro" id="IPR045781">
    <property type="entry name" value="SxtJ"/>
</dbReference>
<reference evidence="2 3" key="1">
    <citation type="submission" date="2016-01" db="EMBL/GenBank/DDBJ databases">
        <title>Genome sequencing of Roseivirga spongicola UST030701-084.</title>
        <authorList>
            <person name="Selvaratnam C."/>
            <person name="Thevarajoo S."/>
            <person name="Goh K.M."/>
            <person name="Ee R."/>
            <person name="Chan K.-G."/>
            <person name="Chong C.S."/>
        </authorList>
    </citation>
    <scope>NUCLEOTIDE SEQUENCE [LARGE SCALE GENOMIC DNA]</scope>
    <source>
        <strain evidence="2 3">UST030701-084</strain>
    </source>
</reference>
<keyword evidence="1" id="KW-0472">Membrane</keyword>
<dbReference type="Proteomes" id="UP000075606">
    <property type="component" value="Unassembled WGS sequence"/>
</dbReference>
<feature type="transmembrane region" description="Helical" evidence="1">
    <location>
        <begin position="5"/>
        <end position="22"/>
    </location>
</feature>
<comment type="caution">
    <text evidence="2">The sequence shown here is derived from an EMBL/GenBank/DDBJ whole genome shotgun (WGS) entry which is preliminary data.</text>
</comment>
<dbReference type="RefSeq" id="WP_068221851.1">
    <property type="nucleotide sequence ID" value="NZ_CP139724.1"/>
</dbReference>
<organism evidence="2 3">
    <name type="scientific">Roseivirga spongicola</name>
    <dbReference type="NCBI Taxonomy" id="333140"/>
    <lineage>
        <taxon>Bacteria</taxon>
        <taxon>Pseudomonadati</taxon>
        <taxon>Bacteroidota</taxon>
        <taxon>Cytophagia</taxon>
        <taxon>Cytophagales</taxon>
        <taxon>Roseivirgaceae</taxon>
        <taxon>Roseivirga</taxon>
    </lineage>
</organism>
<evidence type="ECO:0000313" key="3">
    <source>
        <dbReference type="Proteomes" id="UP000075606"/>
    </source>
</evidence>
<dbReference type="AlphaFoldDB" id="A0A150X442"/>
<evidence type="ECO:0000256" key="1">
    <source>
        <dbReference type="SAM" id="Phobius"/>
    </source>
</evidence>
<keyword evidence="3" id="KW-1185">Reference proteome</keyword>
<dbReference type="STRING" id="333140.AWW68_12375"/>
<feature type="transmembrane region" description="Helical" evidence="1">
    <location>
        <begin position="66"/>
        <end position="82"/>
    </location>
</feature>
<dbReference type="Pfam" id="PF19588">
    <property type="entry name" value="SxtJ"/>
    <property type="match status" value="1"/>
</dbReference>
<keyword evidence="1" id="KW-0812">Transmembrane</keyword>
<evidence type="ECO:0000313" key="2">
    <source>
        <dbReference type="EMBL" id="KYG73483.1"/>
    </source>
</evidence>
<proteinExistence type="predicted"/>
<keyword evidence="1" id="KW-1133">Transmembrane helix</keyword>
<dbReference type="OrthoDB" id="677995at2"/>
<evidence type="ECO:0008006" key="4">
    <source>
        <dbReference type="Google" id="ProtNLM"/>
    </source>
</evidence>
<sequence length="117" mass="13482">MSKVYSSILTICTGFLFLNIIFDKEWMIYTSLAIGTLSLLSKKIADLIVRGWYRVGSILGYVNSRILLSVIFFVVLTPIALLKRTLTGSGLDLKKEHLSYFKKRDHLFEKSDFEKPW</sequence>
<gene>
    <name evidence="2" type="ORF">AWW68_12375</name>
</gene>
<dbReference type="EMBL" id="LRPC01000028">
    <property type="protein sequence ID" value="KYG73483.1"/>
    <property type="molecule type" value="Genomic_DNA"/>
</dbReference>
<protein>
    <recommendedName>
        <fullName evidence="4">SxtJ</fullName>
    </recommendedName>
</protein>
<name>A0A150X442_9BACT</name>